<sequence>MLTRRSSLIIANCLVDIDRLGEIIQEAKKLAWEYKMLTGKPLGITGEVAEYEAARQLNLQLCDARQAGHDATQKGLAGEKKIQIKGRCVTSKKSGQRVPSIKLTHDWDSVMLVLLDDNFEPIKILEAERSAVEQVLTKPGSKSRNERGSMSISQFNFIARQVWPKEG</sequence>
<organism evidence="1 2">
    <name type="scientific">Geomonas terrae</name>
    <dbReference type="NCBI Taxonomy" id="2562681"/>
    <lineage>
        <taxon>Bacteria</taxon>
        <taxon>Pseudomonadati</taxon>
        <taxon>Thermodesulfobacteriota</taxon>
        <taxon>Desulfuromonadia</taxon>
        <taxon>Geobacterales</taxon>
        <taxon>Geobacteraceae</taxon>
        <taxon>Geomonas</taxon>
    </lineage>
</organism>
<reference evidence="1 2" key="1">
    <citation type="submission" date="2019-04" db="EMBL/GenBank/DDBJ databases">
        <title>Geobacter oryzae sp. nov., ferric-reducing bacteria isolated from paddy soil.</title>
        <authorList>
            <person name="Xu Z."/>
            <person name="Masuda Y."/>
            <person name="Itoh H."/>
            <person name="Senoo K."/>
        </authorList>
    </citation>
    <scope>NUCLEOTIDE SEQUENCE [LARGE SCALE GENOMIC DNA]</scope>
    <source>
        <strain evidence="1 2">Red111</strain>
    </source>
</reference>
<evidence type="ECO:0000313" key="2">
    <source>
        <dbReference type="Proteomes" id="UP000306416"/>
    </source>
</evidence>
<keyword evidence="2" id="KW-1185">Reference proteome</keyword>
<comment type="caution">
    <text evidence="1">The sequence shown here is derived from an EMBL/GenBank/DDBJ whole genome shotgun (WGS) entry which is preliminary data.</text>
</comment>
<name>A0A4V3NZH7_9BACT</name>
<dbReference type="AlphaFoldDB" id="A0A4V3NZH7"/>
<proteinExistence type="predicted"/>
<accession>A0A4V3NZH7</accession>
<evidence type="ECO:0000313" key="1">
    <source>
        <dbReference type="EMBL" id="TGU71762.1"/>
    </source>
</evidence>
<gene>
    <name evidence="1" type="ORF">E4633_14535</name>
</gene>
<dbReference type="EMBL" id="SRSC01000003">
    <property type="protein sequence ID" value="TGU71762.1"/>
    <property type="molecule type" value="Genomic_DNA"/>
</dbReference>
<protein>
    <submittedName>
        <fullName evidence="1">Uncharacterized protein</fullName>
    </submittedName>
</protein>
<dbReference type="Proteomes" id="UP000306416">
    <property type="component" value="Unassembled WGS sequence"/>
</dbReference>